<dbReference type="AlphaFoldDB" id="A4BL04"/>
<dbReference type="InterPro" id="IPR003593">
    <property type="entry name" value="AAA+_ATPase"/>
</dbReference>
<dbReference type="Gene3D" id="3.40.50.300">
    <property type="entry name" value="P-loop containing nucleotide triphosphate hydrolases"/>
    <property type="match status" value="2"/>
</dbReference>
<keyword evidence="1" id="KW-0677">Repeat</keyword>
<dbReference type="PANTHER" id="PTHR19211">
    <property type="entry name" value="ATP-BINDING TRANSPORT PROTEIN-RELATED"/>
    <property type="match status" value="1"/>
</dbReference>
<evidence type="ECO:0000256" key="6">
    <source>
        <dbReference type="SAM" id="Coils"/>
    </source>
</evidence>
<dbReference type="FunFam" id="3.40.50.300:FF:002053">
    <property type="entry name" value="ABC transporter ATP-binding protein"/>
    <property type="match status" value="1"/>
</dbReference>
<gene>
    <name evidence="8" type="ORF">NB231_14268</name>
</gene>
<keyword evidence="3 8" id="KW-0067">ATP-binding</keyword>
<feature type="coiled-coil region" evidence="6">
    <location>
        <begin position="558"/>
        <end position="585"/>
    </location>
</feature>
<evidence type="ECO:0000313" key="9">
    <source>
        <dbReference type="Proteomes" id="UP000003374"/>
    </source>
</evidence>
<evidence type="ECO:0000256" key="1">
    <source>
        <dbReference type="ARBA" id="ARBA00022737"/>
    </source>
</evidence>
<accession>A4BL04</accession>
<dbReference type="InterPro" id="IPR032781">
    <property type="entry name" value="ABC_tran_Xtn"/>
</dbReference>
<dbReference type="Proteomes" id="UP000003374">
    <property type="component" value="Unassembled WGS sequence"/>
</dbReference>
<dbReference type="InterPro" id="IPR050611">
    <property type="entry name" value="ABCF"/>
</dbReference>
<dbReference type="Pfam" id="PF12848">
    <property type="entry name" value="ABC_tran_Xtn"/>
    <property type="match status" value="1"/>
</dbReference>
<dbReference type="GO" id="GO:0016887">
    <property type="term" value="F:ATP hydrolysis activity"/>
    <property type="evidence" value="ECO:0007669"/>
    <property type="project" value="InterPro"/>
</dbReference>
<name>A4BL04_9GAMM</name>
<sequence>MITLRNITLRRGPEPLLEEANLVVYPGHKIGLVGMNGSGKSSLFGLLLGELQADAGDLALPSGLAVAHMSQQTPALARAAIDYVLDGDAQLREVERAMAAAEASGEGEAIAASHARFDAIDGYSARARAAELLDGLGFAATEQMQAVKEFSGGWRVRLNLARALIQRSDLLLLDEPTNHLDLEAVLWLEGWLRAYPGTLILISHDREFLDAVIDGIAHIEQRQLSYYRGGYSEFERQRAAQLAQQQALRDKQQREIAHLQRFIDRFRAKASKARAAQSRVKALERMERVAPAHVDSPFQFAFPEPPKASNPMLQLEGVSLGYADRAVLSDIRLSLRPGSRIGLLGPNGAGKSTLVRALAGKLTPRSGALTRSPRLEVGYFAQHQLEQLDTAASPLQHLQRLAPAAQVQELRDFLGGFGFSGEPATAACAPLSGGERARLVLALLVWQRPNLLLLDEPTNHLDLAMRHALVVALQGFAGATVTIAHDRHLLNSTVDEYLLVADGSVRRFDGDLEDYRQWLGERRRQRQVYTAGGDTEKVNRAAVRKAERRREAQQRAALQPLRQQVDELLQELERVGDEMSAIEIELAEPAVYEAGEKQRLRQLLQRQGELRGRQTSLESAWMEAEEALQARQAP</sequence>
<dbReference type="SMART" id="SM00382">
    <property type="entry name" value="AAA"/>
    <property type="match status" value="2"/>
</dbReference>
<dbReference type="HOGENOM" id="CLU_000604_36_0_6"/>
<dbReference type="EMBL" id="AAOF01000001">
    <property type="protein sequence ID" value="EAR22992.1"/>
    <property type="molecule type" value="Genomic_DNA"/>
</dbReference>
<keyword evidence="6" id="KW-0175">Coiled coil</keyword>
<dbReference type="PROSITE" id="PS50893">
    <property type="entry name" value="ABC_TRANSPORTER_2"/>
    <property type="match status" value="2"/>
</dbReference>
<dbReference type="SUPFAM" id="SSF52540">
    <property type="entry name" value="P-loop containing nucleoside triphosphate hydrolases"/>
    <property type="match status" value="2"/>
</dbReference>
<dbReference type="PANTHER" id="PTHR19211:SF14">
    <property type="entry name" value="ATP-BINDING CASSETTE SUB-FAMILY F MEMBER 1"/>
    <property type="match status" value="1"/>
</dbReference>
<dbReference type="OrthoDB" id="9808609at2"/>
<keyword evidence="2" id="KW-0547">Nucleotide-binding</keyword>
<comment type="similarity">
    <text evidence="4">Belongs to the ABC transporter superfamily. ABCF family. YheS subfamily.</text>
</comment>
<evidence type="ECO:0000256" key="2">
    <source>
        <dbReference type="ARBA" id="ARBA00022741"/>
    </source>
</evidence>
<dbReference type="CDD" id="cd03221">
    <property type="entry name" value="ABCF_EF-3"/>
    <property type="match status" value="2"/>
</dbReference>
<dbReference type="RefSeq" id="WP_005003794.1">
    <property type="nucleotide sequence ID" value="NZ_CH672427.1"/>
</dbReference>
<dbReference type="FunFam" id="3.40.50.300:FF:000011">
    <property type="entry name" value="Putative ABC transporter ATP-binding component"/>
    <property type="match status" value="1"/>
</dbReference>
<organism evidence="8 9">
    <name type="scientific">Nitrococcus mobilis Nb-231</name>
    <dbReference type="NCBI Taxonomy" id="314278"/>
    <lineage>
        <taxon>Bacteria</taxon>
        <taxon>Pseudomonadati</taxon>
        <taxon>Pseudomonadota</taxon>
        <taxon>Gammaproteobacteria</taxon>
        <taxon>Chromatiales</taxon>
        <taxon>Ectothiorhodospiraceae</taxon>
        <taxon>Nitrococcus</taxon>
    </lineage>
</organism>
<dbReference type="InterPro" id="IPR003439">
    <property type="entry name" value="ABC_transporter-like_ATP-bd"/>
</dbReference>
<dbReference type="Pfam" id="PF00005">
    <property type="entry name" value="ABC_tran"/>
    <property type="match status" value="2"/>
</dbReference>
<reference evidence="8 9" key="1">
    <citation type="submission" date="2006-02" db="EMBL/GenBank/DDBJ databases">
        <authorList>
            <person name="Waterbury J."/>
            <person name="Ferriera S."/>
            <person name="Johnson J."/>
            <person name="Kravitz S."/>
            <person name="Halpern A."/>
            <person name="Remington K."/>
            <person name="Beeson K."/>
            <person name="Tran B."/>
            <person name="Rogers Y.-H."/>
            <person name="Friedman R."/>
            <person name="Venter J.C."/>
        </authorList>
    </citation>
    <scope>NUCLEOTIDE SEQUENCE [LARGE SCALE GENOMIC DNA]</scope>
    <source>
        <strain evidence="8 9">Nb-231</strain>
    </source>
</reference>
<dbReference type="InterPro" id="IPR027417">
    <property type="entry name" value="P-loop_NTPase"/>
</dbReference>
<evidence type="ECO:0000256" key="3">
    <source>
        <dbReference type="ARBA" id="ARBA00022840"/>
    </source>
</evidence>
<dbReference type="InterPro" id="IPR017871">
    <property type="entry name" value="ABC_transporter-like_CS"/>
</dbReference>
<feature type="domain" description="ABC transporter" evidence="7">
    <location>
        <begin position="2"/>
        <end position="246"/>
    </location>
</feature>
<comment type="caution">
    <text evidence="8">The sequence shown here is derived from an EMBL/GenBank/DDBJ whole genome shotgun (WGS) entry which is preliminary data.</text>
</comment>
<keyword evidence="9" id="KW-1185">Reference proteome</keyword>
<evidence type="ECO:0000313" key="8">
    <source>
        <dbReference type="EMBL" id="EAR22992.1"/>
    </source>
</evidence>
<evidence type="ECO:0000259" key="7">
    <source>
        <dbReference type="PROSITE" id="PS50893"/>
    </source>
</evidence>
<feature type="domain" description="ABC transporter" evidence="7">
    <location>
        <begin position="313"/>
        <end position="528"/>
    </location>
</feature>
<evidence type="ECO:0000256" key="5">
    <source>
        <dbReference type="ARBA" id="ARBA00069073"/>
    </source>
</evidence>
<dbReference type="PROSITE" id="PS00211">
    <property type="entry name" value="ABC_TRANSPORTER_1"/>
    <property type="match status" value="2"/>
</dbReference>
<proteinExistence type="inferred from homology"/>
<dbReference type="eggNOG" id="COG0488">
    <property type="taxonomic scope" value="Bacteria"/>
</dbReference>
<evidence type="ECO:0000256" key="4">
    <source>
        <dbReference type="ARBA" id="ARBA00061571"/>
    </source>
</evidence>
<protein>
    <recommendedName>
        <fullName evidence="5">Probable ATP-binding protein YheS</fullName>
    </recommendedName>
</protein>
<dbReference type="GO" id="GO:0005524">
    <property type="term" value="F:ATP binding"/>
    <property type="evidence" value="ECO:0007669"/>
    <property type="project" value="UniProtKB-KW"/>
</dbReference>
<dbReference type="STRING" id="314278.NB231_14268"/>